<protein>
    <submittedName>
        <fullName evidence="1">Uncharacterized protein</fullName>
    </submittedName>
</protein>
<reference evidence="1" key="1">
    <citation type="submission" date="2022-01" db="EMBL/GenBank/DDBJ databases">
        <title>Genome Sequence Resource for Two Populations of Ditylenchus destructor, the Migratory Endoparasitic Phytonematode.</title>
        <authorList>
            <person name="Zhang H."/>
            <person name="Lin R."/>
            <person name="Xie B."/>
        </authorList>
    </citation>
    <scope>NUCLEOTIDE SEQUENCE</scope>
    <source>
        <strain evidence="1">BazhouSP</strain>
    </source>
</reference>
<name>A0AAD4MNS1_9BILA</name>
<gene>
    <name evidence="1" type="ORF">DdX_16489</name>
</gene>
<accession>A0AAD4MNS1</accession>
<evidence type="ECO:0000313" key="2">
    <source>
        <dbReference type="Proteomes" id="UP001201812"/>
    </source>
</evidence>
<keyword evidence="2" id="KW-1185">Reference proteome</keyword>
<dbReference type="Proteomes" id="UP001201812">
    <property type="component" value="Unassembled WGS sequence"/>
</dbReference>
<dbReference type="EMBL" id="JAKKPZ010000134">
    <property type="protein sequence ID" value="KAI1700799.1"/>
    <property type="molecule type" value="Genomic_DNA"/>
</dbReference>
<evidence type="ECO:0000313" key="1">
    <source>
        <dbReference type="EMBL" id="KAI1700799.1"/>
    </source>
</evidence>
<sequence>MDCGEAAKKNVDHAPHQAFEVNSLSMEKIVCRRNSIISFEQGIQSADAVRKWFQDHSLCDDTSEIPLEKVSAGMNLFDPIHILHVTIRAFFEEPREKNMPLTGKGQHMDRCFSNANLMLHSKPPVLFSAKFNAKYEFYGAILSYFFRLLYHPAAYFREVSIFPPMTDKFCDEVSKNLIRCDRFTLHHLDSSWEHSLKWLKDNVRAKQVILPFNYNHAMPSSDLHSLISEFLLQNASICAKDRVTLDWLRHPRKFVSAMIKKYETLEVTKTIPSILIEDCPSNVQQCFESSLVSQDDPPLYDKRCDNVKTYQIHNKLDVNRKMIAQFRRCSKRNCLYYGSIFHMRFE</sequence>
<organism evidence="1 2">
    <name type="scientific">Ditylenchus destructor</name>
    <dbReference type="NCBI Taxonomy" id="166010"/>
    <lineage>
        <taxon>Eukaryota</taxon>
        <taxon>Metazoa</taxon>
        <taxon>Ecdysozoa</taxon>
        <taxon>Nematoda</taxon>
        <taxon>Chromadorea</taxon>
        <taxon>Rhabditida</taxon>
        <taxon>Tylenchina</taxon>
        <taxon>Tylenchomorpha</taxon>
        <taxon>Sphaerularioidea</taxon>
        <taxon>Anguinidae</taxon>
        <taxon>Anguininae</taxon>
        <taxon>Ditylenchus</taxon>
    </lineage>
</organism>
<dbReference type="AlphaFoldDB" id="A0AAD4MNS1"/>
<comment type="caution">
    <text evidence="1">The sequence shown here is derived from an EMBL/GenBank/DDBJ whole genome shotgun (WGS) entry which is preliminary data.</text>
</comment>
<proteinExistence type="predicted"/>